<sequence length="401" mass="45535">MTNPAICTGVEATTTMSTSIITQSTTFDPTNTCSILDNGNEEERVSSSSDTEGKNLQIVEEMEVDSTSNAEISSVDEIQDENHISNNKIADDIPEKEEVPMEIDVESAKEEVKQDSEVNGIENELSPITETISVPVEDFSSIQKPEKLPFESYKIPSSNFDYKRYMNLTSSDAAEHPILYSCHNAAIMKVFNAVFVPDMSIKIVNGEHKDTFGVIKSICYPTLTVETKELQTIHVNFADTRLIFDGYDIHFWTRYVTEEIANKIVSKLSEDKKYEEPLHSFIKESHYLEIINDDNPEFVDTVKVVENRCGLLKVEYVNGKEEFIHMASPRLKPLGWVHFVVDDFTKGRYYIENDDLIGVPPFCFDVLAFDVNNSNAMSQWMPFSPHRIDASFFNTNTLFNM</sequence>
<evidence type="ECO:0000313" key="2">
    <source>
        <dbReference type="WBParaSite" id="PSU_v2.g11995.t1"/>
    </source>
</evidence>
<accession>A0A914Y2H6</accession>
<dbReference type="Proteomes" id="UP000887577">
    <property type="component" value="Unplaced"/>
</dbReference>
<dbReference type="WBParaSite" id="PSU_v2.g11995.t1">
    <property type="protein sequence ID" value="PSU_v2.g11995.t1"/>
    <property type="gene ID" value="PSU_v2.g11995"/>
</dbReference>
<keyword evidence="1" id="KW-1185">Reference proteome</keyword>
<dbReference type="SUPFAM" id="SSF63748">
    <property type="entry name" value="Tudor/PWWP/MBT"/>
    <property type="match status" value="1"/>
</dbReference>
<proteinExistence type="predicted"/>
<dbReference type="Gene3D" id="2.30.30.140">
    <property type="match status" value="1"/>
</dbReference>
<name>A0A914Y2H6_9BILA</name>
<dbReference type="AlphaFoldDB" id="A0A914Y2H6"/>
<reference evidence="2" key="1">
    <citation type="submission" date="2022-11" db="UniProtKB">
        <authorList>
            <consortium name="WormBaseParasite"/>
        </authorList>
    </citation>
    <scope>IDENTIFICATION</scope>
</reference>
<protein>
    <submittedName>
        <fullName evidence="2">Uncharacterized protein</fullName>
    </submittedName>
</protein>
<evidence type="ECO:0000313" key="1">
    <source>
        <dbReference type="Proteomes" id="UP000887577"/>
    </source>
</evidence>
<organism evidence="1 2">
    <name type="scientific">Panagrolaimus superbus</name>
    <dbReference type="NCBI Taxonomy" id="310955"/>
    <lineage>
        <taxon>Eukaryota</taxon>
        <taxon>Metazoa</taxon>
        <taxon>Ecdysozoa</taxon>
        <taxon>Nematoda</taxon>
        <taxon>Chromadorea</taxon>
        <taxon>Rhabditida</taxon>
        <taxon>Tylenchina</taxon>
        <taxon>Panagrolaimomorpha</taxon>
        <taxon>Panagrolaimoidea</taxon>
        <taxon>Panagrolaimidae</taxon>
        <taxon>Panagrolaimus</taxon>
    </lineage>
</organism>